<dbReference type="EMBL" id="BIFS01000001">
    <property type="protein sequence ID" value="GCE21702.1"/>
    <property type="molecule type" value="Genomic_DNA"/>
</dbReference>
<dbReference type="PANTHER" id="PTHR30086">
    <property type="entry name" value="ARGININE EXPORTER PROTEIN ARGO"/>
    <property type="match status" value="1"/>
</dbReference>
<dbReference type="Pfam" id="PF01810">
    <property type="entry name" value="LysE"/>
    <property type="match status" value="1"/>
</dbReference>
<evidence type="ECO:0000256" key="1">
    <source>
        <dbReference type="ARBA" id="ARBA00004651"/>
    </source>
</evidence>
<feature type="transmembrane region" description="Helical" evidence="6">
    <location>
        <begin position="6"/>
        <end position="29"/>
    </location>
</feature>
<dbReference type="PIRSF" id="PIRSF006324">
    <property type="entry name" value="LeuE"/>
    <property type="match status" value="1"/>
</dbReference>
<feature type="transmembrane region" description="Helical" evidence="6">
    <location>
        <begin position="187"/>
        <end position="205"/>
    </location>
</feature>
<proteinExistence type="predicted"/>
<dbReference type="GO" id="GO:0005886">
    <property type="term" value="C:plasma membrane"/>
    <property type="evidence" value="ECO:0007669"/>
    <property type="project" value="UniProtKB-SubCell"/>
</dbReference>
<keyword evidence="5 6" id="KW-0472">Membrane</keyword>
<evidence type="ECO:0000313" key="7">
    <source>
        <dbReference type="EMBL" id="GCE21702.1"/>
    </source>
</evidence>
<keyword evidence="2" id="KW-1003">Cell membrane</keyword>
<evidence type="ECO:0000256" key="3">
    <source>
        <dbReference type="ARBA" id="ARBA00022692"/>
    </source>
</evidence>
<feature type="transmembrane region" description="Helical" evidence="6">
    <location>
        <begin position="75"/>
        <end position="93"/>
    </location>
</feature>
<evidence type="ECO:0000256" key="5">
    <source>
        <dbReference type="ARBA" id="ARBA00023136"/>
    </source>
</evidence>
<dbReference type="Proteomes" id="UP000287188">
    <property type="component" value="Unassembled WGS sequence"/>
</dbReference>
<feature type="transmembrane region" description="Helical" evidence="6">
    <location>
        <begin position="41"/>
        <end position="69"/>
    </location>
</feature>
<evidence type="ECO:0000256" key="2">
    <source>
        <dbReference type="ARBA" id="ARBA00022475"/>
    </source>
</evidence>
<protein>
    <submittedName>
        <fullName evidence="7">RhtB family transporter</fullName>
    </submittedName>
</protein>
<evidence type="ECO:0000313" key="8">
    <source>
        <dbReference type="Proteomes" id="UP000287188"/>
    </source>
</evidence>
<evidence type="ECO:0000256" key="6">
    <source>
        <dbReference type="SAM" id="Phobius"/>
    </source>
</evidence>
<keyword evidence="4 6" id="KW-1133">Transmembrane helix</keyword>
<dbReference type="RefSeq" id="WP_126553542.1">
    <property type="nucleotide sequence ID" value="NZ_BIFS01000001.1"/>
</dbReference>
<dbReference type="PANTHER" id="PTHR30086:SF20">
    <property type="entry name" value="ARGININE EXPORTER PROTEIN ARGO-RELATED"/>
    <property type="match status" value="1"/>
</dbReference>
<dbReference type="GO" id="GO:0015171">
    <property type="term" value="F:amino acid transmembrane transporter activity"/>
    <property type="evidence" value="ECO:0007669"/>
    <property type="project" value="TreeGrafter"/>
</dbReference>
<sequence length="209" mass="21831">MPTLTVICSLVAAAILICVIPGPDMLYIIARSTGQGRSVGVISCLGIAAGGLLQTTAVALGLSGLFLLVPLAYEVIKYAGAAYLVYLGLRSILSHEDLLTDSAGSQTGRLKAFAQGTITTLLNPKVAFFYLAFLPQFVDQARGHVPLQLLILGLLFNITGLAVDSSVALLSSGLGLWLKRHTGAARLINRLTGGVLVALGVRLAFTGRQ</sequence>
<evidence type="ECO:0000256" key="4">
    <source>
        <dbReference type="ARBA" id="ARBA00022989"/>
    </source>
</evidence>
<reference evidence="8" key="1">
    <citation type="submission" date="2018-12" db="EMBL/GenBank/DDBJ databases">
        <title>Tengunoibacter tsumagoiensis gen. nov., sp. nov., Dictyobacter kobayashii sp. nov., D. alpinus sp. nov., and D. joshuensis sp. nov. and description of Dictyobacteraceae fam. nov. within the order Ktedonobacterales isolated from Tengu-no-mugimeshi.</title>
        <authorList>
            <person name="Wang C.M."/>
            <person name="Zheng Y."/>
            <person name="Sakai Y."/>
            <person name="Toyoda A."/>
            <person name="Minakuchi Y."/>
            <person name="Abe K."/>
            <person name="Yokota A."/>
            <person name="Yabe S."/>
        </authorList>
    </citation>
    <scope>NUCLEOTIDE SEQUENCE [LARGE SCALE GENOMIC DNA]</scope>
    <source>
        <strain evidence="8">Uno11</strain>
    </source>
</reference>
<organism evidence="7 8">
    <name type="scientific">Dictyobacter kobayashii</name>
    <dbReference type="NCBI Taxonomy" id="2014872"/>
    <lineage>
        <taxon>Bacteria</taxon>
        <taxon>Bacillati</taxon>
        <taxon>Chloroflexota</taxon>
        <taxon>Ktedonobacteria</taxon>
        <taxon>Ktedonobacterales</taxon>
        <taxon>Dictyobacteraceae</taxon>
        <taxon>Dictyobacter</taxon>
    </lineage>
</organism>
<comment type="subcellular location">
    <subcellularLocation>
        <location evidence="1">Cell membrane</location>
        <topology evidence="1">Multi-pass membrane protein</topology>
    </subcellularLocation>
</comment>
<feature type="transmembrane region" description="Helical" evidence="6">
    <location>
        <begin position="113"/>
        <end position="133"/>
    </location>
</feature>
<keyword evidence="8" id="KW-1185">Reference proteome</keyword>
<accession>A0A402ARI3</accession>
<dbReference type="OrthoDB" id="9784202at2"/>
<dbReference type="AlphaFoldDB" id="A0A402ARI3"/>
<gene>
    <name evidence="7" type="ORF">KDK_55020</name>
</gene>
<comment type="caution">
    <text evidence="7">The sequence shown here is derived from an EMBL/GenBank/DDBJ whole genome shotgun (WGS) entry which is preliminary data.</text>
</comment>
<feature type="transmembrane region" description="Helical" evidence="6">
    <location>
        <begin position="145"/>
        <end position="178"/>
    </location>
</feature>
<name>A0A402ARI3_9CHLR</name>
<keyword evidence="3 6" id="KW-0812">Transmembrane</keyword>
<dbReference type="InterPro" id="IPR001123">
    <property type="entry name" value="LeuE-type"/>
</dbReference>